<feature type="domain" description="Ketosynthase family 3 (KS3)" evidence="4">
    <location>
        <begin position="6"/>
        <end position="438"/>
    </location>
</feature>
<proteinExistence type="inferred from homology"/>
<dbReference type="InterPro" id="IPR000794">
    <property type="entry name" value="Beta-ketoacyl_synthase"/>
</dbReference>
<dbReference type="OrthoDB" id="292158at2"/>
<dbReference type="SMART" id="SM00825">
    <property type="entry name" value="PKS_KS"/>
    <property type="match status" value="1"/>
</dbReference>
<dbReference type="Pfam" id="PF02801">
    <property type="entry name" value="Ketoacyl-synt_C"/>
    <property type="match status" value="1"/>
</dbReference>
<dbReference type="InterPro" id="IPR016039">
    <property type="entry name" value="Thiolase-like"/>
</dbReference>
<dbReference type="PROSITE" id="PS52004">
    <property type="entry name" value="KS3_2"/>
    <property type="match status" value="1"/>
</dbReference>
<dbReference type="RefSeq" id="WP_146504283.1">
    <property type="nucleotide sequence ID" value="NZ_SJPG01000001.1"/>
</dbReference>
<dbReference type="Pfam" id="PF00109">
    <property type="entry name" value="ketoacyl-synt"/>
    <property type="match status" value="1"/>
</dbReference>
<dbReference type="InterPro" id="IPR014030">
    <property type="entry name" value="Ketoacyl_synth_N"/>
</dbReference>
<comment type="similarity">
    <text evidence="1 3">Belongs to the thiolase-like superfamily. Beta-ketoacyl-ACP synthases family.</text>
</comment>
<keyword evidence="2 3" id="KW-0808">Transferase</keyword>
<dbReference type="EMBL" id="SJPG01000001">
    <property type="protein sequence ID" value="TWT62427.1"/>
    <property type="molecule type" value="Genomic_DNA"/>
</dbReference>
<comment type="caution">
    <text evidence="5">The sequence shown here is derived from an EMBL/GenBank/DDBJ whole genome shotgun (WGS) entry which is preliminary data.</text>
</comment>
<evidence type="ECO:0000259" key="4">
    <source>
        <dbReference type="PROSITE" id="PS52004"/>
    </source>
</evidence>
<dbReference type="PANTHER" id="PTHR11712">
    <property type="entry name" value="POLYKETIDE SYNTHASE-RELATED"/>
    <property type="match status" value="1"/>
</dbReference>
<dbReference type="SUPFAM" id="SSF53901">
    <property type="entry name" value="Thiolase-like"/>
    <property type="match status" value="2"/>
</dbReference>
<protein>
    <submittedName>
        <fullName evidence="5">3-oxoacyl-[acyl-carrier-protein] synthase 2</fullName>
        <ecNumber evidence="5">2.3.1.179</ecNumber>
    </submittedName>
</protein>
<organism evidence="5 6">
    <name type="scientific">Rubinisphaera italica</name>
    <dbReference type="NCBI Taxonomy" id="2527969"/>
    <lineage>
        <taxon>Bacteria</taxon>
        <taxon>Pseudomonadati</taxon>
        <taxon>Planctomycetota</taxon>
        <taxon>Planctomycetia</taxon>
        <taxon>Planctomycetales</taxon>
        <taxon>Planctomycetaceae</taxon>
        <taxon>Rubinisphaera</taxon>
    </lineage>
</organism>
<dbReference type="InterPro" id="IPR020841">
    <property type="entry name" value="PKS_Beta-ketoAc_synthase_dom"/>
</dbReference>
<dbReference type="EC" id="2.3.1.179" evidence="5"/>
<evidence type="ECO:0000256" key="2">
    <source>
        <dbReference type="ARBA" id="ARBA00022679"/>
    </source>
</evidence>
<gene>
    <name evidence="5" type="primary">fabF_6</name>
    <name evidence="5" type="ORF">Pan54_31690</name>
</gene>
<sequence length="438" mass="46256">MNESTNQRVSITGMGIVSACGNDIDTVEKALMNGESGIGPFDLFPGIAPPGHIGGQCHEFTDSSMKKEYLRPQRKSIKVMCRDIQLGVASANLALAQSGMEPPTPDEDRTWLGVEFGADLMLSPPDVLFDAAAASRNAEGIPTDTVWGGKGLPKLEPLWLLKYLPNMPACHISIYARACGPSNSLTLEDANANLTLGESLRIIRRGQAEAMIAGTTGARLHVIKSINLTGLHEVADPKGADPKTVLKPFDKNRGGEVLGEGACAFILEKEDRALNRNANIYGYVLGIGSSCVRTVKEGPNPRQAVVNALRAAMRSAGIQPEEVGHINAHGCGSIKIDAAEAAAIREVFGDDLGSKIPVTSLKPFFGNCGSGSGALEIAGSILGLKNGIIFPTLNYSTPDPNCPLNIVHGEPLKTDNKIFINVNITRAGQASALVVECV</sequence>
<name>A0A5C5XH64_9PLAN</name>
<evidence type="ECO:0000256" key="3">
    <source>
        <dbReference type="RuleBase" id="RU003694"/>
    </source>
</evidence>
<keyword evidence="5" id="KW-0012">Acyltransferase</keyword>
<dbReference type="GO" id="GO:0004315">
    <property type="term" value="F:3-oxoacyl-[acyl-carrier-protein] synthase activity"/>
    <property type="evidence" value="ECO:0007669"/>
    <property type="project" value="UniProtKB-EC"/>
</dbReference>
<evidence type="ECO:0000256" key="1">
    <source>
        <dbReference type="ARBA" id="ARBA00008467"/>
    </source>
</evidence>
<evidence type="ECO:0000313" key="6">
    <source>
        <dbReference type="Proteomes" id="UP000316095"/>
    </source>
</evidence>
<dbReference type="AlphaFoldDB" id="A0A5C5XH64"/>
<evidence type="ECO:0000313" key="5">
    <source>
        <dbReference type="EMBL" id="TWT62427.1"/>
    </source>
</evidence>
<dbReference type="PANTHER" id="PTHR11712:SF336">
    <property type="entry name" value="3-OXOACYL-[ACYL-CARRIER-PROTEIN] SYNTHASE, MITOCHONDRIAL"/>
    <property type="match status" value="1"/>
</dbReference>
<dbReference type="Proteomes" id="UP000316095">
    <property type="component" value="Unassembled WGS sequence"/>
</dbReference>
<accession>A0A5C5XH64</accession>
<reference evidence="5 6" key="1">
    <citation type="submission" date="2019-02" db="EMBL/GenBank/DDBJ databases">
        <title>Deep-cultivation of Planctomycetes and their phenomic and genomic characterization uncovers novel biology.</title>
        <authorList>
            <person name="Wiegand S."/>
            <person name="Jogler M."/>
            <person name="Boedeker C."/>
            <person name="Pinto D."/>
            <person name="Vollmers J."/>
            <person name="Rivas-Marin E."/>
            <person name="Kohn T."/>
            <person name="Peeters S.H."/>
            <person name="Heuer A."/>
            <person name="Rast P."/>
            <person name="Oberbeckmann S."/>
            <person name="Bunk B."/>
            <person name="Jeske O."/>
            <person name="Meyerdierks A."/>
            <person name="Storesund J.E."/>
            <person name="Kallscheuer N."/>
            <person name="Luecker S."/>
            <person name="Lage O.M."/>
            <person name="Pohl T."/>
            <person name="Merkel B.J."/>
            <person name="Hornburger P."/>
            <person name="Mueller R.-W."/>
            <person name="Bruemmer F."/>
            <person name="Labrenz M."/>
            <person name="Spormann A.M."/>
            <person name="Op Den Camp H."/>
            <person name="Overmann J."/>
            <person name="Amann R."/>
            <person name="Jetten M.S.M."/>
            <person name="Mascher T."/>
            <person name="Medema M.H."/>
            <person name="Devos D.P."/>
            <person name="Kaster A.-K."/>
            <person name="Ovreas L."/>
            <person name="Rohde M."/>
            <person name="Galperin M.Y."/>
            <person name="Jogler C."/>
        </authorList>
    </citation>
    <scope>NUCLEOTIDE SEQUENCE [LARGE SCALE GENOMIC DNA]</scope>
    <source>
        <strain evidence="5 6">Pan54</strain>
    </source>
</reference>
<dbReference type="GO" id="GO:0006633">
    <property type="term" value="P:fatty acid biosynthetic process"/>
    <property type="evidence" value="ECO:0007669"/>
    <property type="project" value="TreeGrafter"/>
</dbReference>
<dbReference type="GO" id="GO:0005829">
    <property type="term" value="C:cytosol"/>
    <property type="evidence" value="ECO:0007669"/>
    <property type="project" value="TreeGrafter"/>
</dbReference>
<keyword evidence="6" id="KW-1185">Reference proteome</keyword>
<dbReference type="Gene3D" id="3.40.47.10">
    <property type="match status" value="2"/>
</dbReference>
<dbReference type="InterPro" id="IPR014031">
    <property type="entry name" value="Ketoacyl_synth_C"/>
</dbReference>